<evidence type="ECO:0000256" key="7">
    <source>
        <dbReference type="ARBA" id="ARBA00023136"/>
    </source>
</evidence>
<feature type="coiled-coil region" evidence="10">
    <location>
        <begin position="24"/>
        <end position="55"/>
    </location>
</feature>
<dbReference type="GO" id="GO:0007165">
    <property type="term" value="P:signal transduction"/>
    <property type="evidence" value="ECO:0007669"/>
    <property type="project" value="UniProtKB-KW"/>
</dbReference>
<keyword evidence="10" id="KW-0175">Coiled coil</keyword>
<dbReference type="Pfam" id="PF00015">
    <property type="entry name" value="MCPsignal"/>
    <property type="match status" value="1"/>
</dbReference>
<dbReference type="GO" id="GO:0005886">
    <property type="term" value="C:plasma membrane"/>
    <property type="evidence" value="ECO:0007669"/>
    <property type="project" value="UniProtKB-SubCell"/>
</dbReference>
<evidence type="ECO:0000256" key="9">
    <source>
        <dbReference type="PROSITE-ProRule" id="PRU00284"/>
    </source>
</evidence>
<dbReference type="STRING" id="1111735.GCA_000428045_03530"/>
<keyword evidence="4" id="KW-0145">Chemotaxis</keyword>
<accession>A0A2N6D102</accession>
<dbReference type="Gene3D" id="6.10.250.3200">
    <property type="match status" value="1"/>
</dbReference>
<dbReference type="Gene3D" id="1.20.120.30">
    <property type="entry name" value="Aspartate receptor, ligand-binding domain"/>
    <property type="match status" value="1"/>
</dbReference>
<protein>
    <recommendedName>
        <fullName evidence="11">Methyl-accepting transducer domain-containing protein</fullName>
    </recommendedName>
</protein>
<evidence type="ECO:0000313" key="12">
    <source>
        <dbReference type="EMBL" id="PLX63376.1"/>
    </source>
</evidence>
<organism evidence="12 13">
    <name type="scientific">Sedimenticola selenatireducens</name>
    <dbReference type="NCBI Taxonomy" id="191960"/>
    <lineage>
        <taxon>Bacteria</taxon>
        <taxon>Pseudomonadati</taxon>
        <taxon>Pseudomonadota</taxon>
        <taxon>Gammaproteobacteria</taxon>
        <taxon>Chromatiales</taxon>
        <taxon>Sedimenticolaceae</taxon>
        <taxon>Sedimenticola</taxon>
    </lineage>
</organism>
<evidence type="ECO:0000256" key="4">
    <source>
        <dbReference type="ARBA" id="ARBA00022500"/>
    </source>
</evidence>
<dbReference type="EMBL" id="PKUN01000001">
    <property type="protein sequence ID" value="PLX63376.1"/>
    <property type="molecule type" value="Genomic_DNA"/>
</dbReference>
<keyword evidence="5" id="KW-0812">Transmembrane</keyword>
<evidence type="ECO:0000256" key="1">
    <source>
        <dbReference type="ARBA" id="ARBA00004651"/>
    </source>
</evidence>
<dbReference type="Pfam" id="PF13682">
    <property type="entry name" value="CZB"/>
    <property type="match status" value="1"/>
</dbReference>
<evidence type="ECO:0000256" key="6">
    <source>
        <dbReference type="ARBA" id="ARBA00022989"/>
    </source>
</evidence>
<dbReference type="SMART" id="SM00283">
    <property type="entry name" value="MA"/>
    <property type="match status" value="1"/>
</dbReference>
<comment type="subcellular location">
    <subcellularLocation>
        <location evidence="1">Cell membrane</location>
        <topology evidence="1">Multi-pass membrane protein</topology>
    </subcellularLocation>
</comment>
<evidence type="ECO:0000256" key="10">
    <source>
        <dbReference type="SAM" id="Coils"/>
    </source>
</evidence>
<dbReference type="PROSITE" id="PS50111">
    <property type="entry name" value="CHEMOTAXIS_TRANSDUC_2"/>
    <property type="match status" value="1"/>
</dbReference>
<evidence type="ECO:0000313" key="13">
    <source>
        <dbReference type="Proteomes" id="UP000235015"/>
    </source>
</evidence>
<keyword evidence="8 9" id="KW-0807">Transducer</keyword>
<sequence length="374" mass="41989">MEEWSMSIFAPLMSRMSRQVPSPAQRLEDQLELLRDELELSRDQSREQQQLAEERELALCKERETRAYYESELQSLSLRMRRMRKSFEWLDENLLKSSSAIGEAVIVSRGAKERIEQLATELTGLTQLQGQQLSTFEGLFGEIRQIYTIVGNISKIAEQTNLLSLNAAIEAARAGEHGRGFTIVAGEVRTLSSTTGASAKQADGFLKGLAATSTELGEINRTLSTNVDGIARGTVNTLDDLGAQLERISATQADLESANWRSKLELAMIDETFLRNDIITYVNHPTGESLSNIPSSRECGIGKWYYADEIRQRFRGDRLFIALEEPHDRVHEHAEHAVTLTDQGDHKGAQEQISLMESQYLTVERILLELVSNS</sequence>
<gene>
    <name evidence="12" type="ORF">C0630_00235</name>
</gene>
<evidence type="ECO:0000256" key="5">
    <source>
        <dbReference type="ARBA" id="ARBA00022692"/>
    </source>
</evidence>
<keyword evidence="6" id="KW-1133">Transmembrane helix</keyword>
<dbReference type="SUPFAM" id="SSF58104">
    <property type="entry name" value="Methyl-accepting chemotaxis protein (MCP) signaling domain"/>
    <property type="match status" value="1"/>
</dbReference>
<reference evidence="12 13" key="1">
    <citation type="submission" date="2017-11" db="EMBL/GenBank/DDBJ databases">
        <title>Genome-resolved metagenomics identifies genetic mobility, metabolic interactions, and unexpected diversity in perchlorate-reducing communities.</title>
        <authorList>
            <person name="Barnum T.P."/>
            <person name="Figueroa I.A."/>
            <person name="Carlstrom C.I."/>
            <person name="Lucas L.N."/>
            <person name="Engelbrektson A.L."/>
            <person name="Coates J.D."/>
        </authorList>
    </citation>
    <scope>NUCLEOTIDE SEQUENCE [LARGE SCALE GENOMIC DNA]</scope>
    <source>
        <strain evidence="12">BM301</strain>
    </source>
</reference>
<keyword evidence="2" id="KW-1003">Cell membrane</keyword>
<dbReference type="InterPro" id="IPR004089">
    <property type="entry name" value="MCPsignal_dom"/>
</dbReference>
<comment type="caution">
    <text evidence="12">The sequence shown here is derived from an EMBL/GenBank/DDBJ whole genome shotgun (WGS) entry which is preliminary data.</text>
</comment>
<evidence type="ECO:0000259" key="11">
    <source>
        <dbReference type="PROSITE" id="PS50111"/>
    </source>
</evidence>
<feature type="domain" description="Methyl-accepting transducer" evidence="11">
    <location>
        <begin position="71"/>
        <end position="209"/>
    </location>
</feature>
<dbReference type="InterPro" id="IPR025991">
    <property type="entry name" value="Chemoreceptor_zinc-bind_dom"/>
</dbReference>
<dbReference type="GO" id="GO:0006935">
    <property type="term" value="P:chemotaxis"/>
    <property type="evidence" value="ECO:0007669"/>
    <property type="project" value="UniProtKB-KW"/>
</dbReference>
<dbReference type="Proteomes" id="UP000235015">
    <property type="component" value="Unassembled WGS sequence"/>
</dbReference>
<dbReference type="PANTHER" id="PTHR32089">
    <property type="entry name" value="METHYL-ACCEPTING CHEMOTAXIS PROTEIN MCPB"/>
    <property type="match status" value="1"/>
</dbReference>
<dbReference type="PANTHER" id="PTHR32089:SF39">
    <property type="entry name" value="METHYL-ACCEPTING CHEMOTAXIS PROTEIN HLYB"/>
    <property type="match status" value="1"/>
</dbReference>
<dbReference type="AlphaFoldDB" id="A0A2N6D102"/>
<evidence type="ECO:0000256" key="3">
    <source>
        <dbReference type="ARBA" id="ARBA00022481"/>
    </source>
</evidence>
<evidence type="ECO:0000256" key="2">
    <source>
        <dbReference type="ARBA" id="ARBA00022475"/>
    </source>
</evidence>
<evidence type="ECO:0000256" key="8">
    <source>
        <dbReference type="ARBA" id="ARBA00023224"/>
    </source>
</evidence>
<name>A0A2N6D102_9GAMM</name>
<keyword evidence="3" id="KW-0488">Methylation</keyword>
<keyword evidence="7" id="KW-0472">Membrane</keyword>
<proteinExistence type="predicted"/>